<dbReference type="EMBL" id="LJNI01000171">
    <property type="protein sequence ID" value="KPJ70533.1"/>
    <property type="molecule type" value="Genomic_DNA"/>
</dbReference>
<dbReference type="Pfam" id="PF25873">
    <property type="entry name" value="WHD_MalT"/>
    <property type="match status" value="1"/>
</dbReference>
<evidence type="ECO:0000313" key="3">
    <source>
        <dbReference type="EMBL" id="KPJ70533.1"/>
    </source>
</evidence>
<feature type="domain" description="Bacterial transcriptional activator" evidence="2">
    <location>
        <begin position="905"/>
        <end position="1017"/>
    </location>
</feature>
<reference evidence="3 4" key="1">
    <citation type="journal article" date="2015" name="Microbiome">
        <title>Genomic resolution of linkages in carbon, nitrogen, and sulfur cycling among widespread estuary sediment bacteria.</title>
        <authorList>
            <person name="Baker B.J."/>
            <person name="Lazar C.S."/>
            <person name="Teske A.P."/>
            <person name="Dick G.J."/>
        </authorList>
    </citation>
    <scope>NUCLEOTIDE SEQUENCE [LARGE SCALE GENOMIC DNA]</scope>
    <source>
        <strain evidence="3">DG_78</strain>
    </source>
</reference>
<gene>
    <name evidence="3" type="ORF">AMJ52_09840</name>
</gene>
<dbReference type="InterPro" id="IPR005158">
    <property type="entry name" value="BTAD"/>
</dbReference>
<name>A0A0S7Y717_UNCT6</name>
<proteinExistence type="predicted"/>
<sequence length="1059" mass="124780">MREPLLKTKIIPPRIADYILYRGRLLKLLTANLNKRIISICADAGYGKTTLLAQFVKKITIPYVWYQVDKSDQDLSLFIQYCIEAMKKYASGFGKRTLSIIEHSRREIKTEILIGTFINELSELLYSRILFIFDDLQEIYEFKKIISGFEYFLNHIPPNVSIFISARSSPPFSLNRFHLKNESLDITQQDLKFTKDEIRILCKHMKGYDPRLAELKRLESNSEGWITYLQFLIQPDTQRAVIGKSKKSLLMSLYDYFEREVFSPLEEELKLFLTATSVFSYFSPKACDFLLSRNDSKVIVKRLEKRHLFISSYQTSQPQYMYHHLFRNFLKRKLKETGLHQKFHTRAGSYLEKEGFFSSALKHCYEAKDYPSIARLLEKFAEDYITFGKAERIKPYVESLPKALINSSPTLVRIKGRIYAWDCNWTRARLYYSRAQRIAHQRKLHQEVLKSILVQFQMNLDLGKQKGISKKIRKILHSKKIRSKKTRIDFLNYLAITLNLERKFKQSVSVFEEILKILKKMKDTYHIYRILHNLAVTNMEMGNFDCAQRYFEEVINKLRSNPSPTLILALNNLGHALTLQGKLTKVEEVLKEAMKYARLFNDKTKLCSSYECLGVSKILQDEFVQAEQLLKKAEQMALEISNNWLLSITWDGMAVLAINRGNFFEAKKYSDKSLELPIPALYKKSNLTTKIMIELALGNSNAAHKTLNQAIASLKGSKHLTMSSYVYFARLYLLKKEETKAKMFIKKAIKIAEKNSYDFLLIYELKHSPEIIRFLKKINFKTSYVQHILLRVPYSETTEIFVEPEGVKYDFIIRLFNTVQILKRGRKIKMRSWRKRRFQELFSFFADNRQTEVKREKIINTFWPDHRPTIAHQLFYNAIRKTIAKDVILFDKKTYSLSPKYRYWIDTEEFETLINKADRLVKDGNRAAGLIKYEEAASLYRGGFMDDFYSEWCQQRRRYFEGLYLYILRNLAQGHYELGNYDKALRFCNSVIMIRRSDSVSSSLIRIRIMRRRTVWRCGVMEHSMISVVYKTVSPGSRRSWHKVSRLHRGLKPSHSLKH</sequence>
<keyword evidence="1" id="KW-0175">Coiled coil</keyword>
<feature type="coiled-coil region" evidence="1">
    <location>
        <begin position="616"/>
        <end position="643"/>
    </location>
</feature>
<dbReference type="SUPFAM" id="SSF48452">
    <property type="entry name" value="TPR-like"/>
    <property type="match status" value="3"/>
</dbReference>
<accession>A0A0S7Y717</accession>
<dbReference type="Gene3D" id="1.25.40.10">
    <property type="entry name" value="Tetratricopeptide repeat domain"/>
    <property type="match status" value="3"/>
</dbReference>
<dbReference type="InterPro" id="IPR059106">
    <property type="entry name" value="WHD_MalT"/>
</dbReference>
<dbReference type="InterPro" id="IPR027417">
    <property type="entry name" value="P-loop_NTPase"/>
</dbReference>
<dbReference type="SMART" id="SM01043">
    <property type="entry name" value="BTAD"/>
    <property type="match status" value="1"/>
</dbReference>
<dbReference type="InterPro" id="IPR011990">
    <property type="entry name" value="TPR-like_helical_dom_sf"/>
</dbReference>
<dbReference type="SMART" id="SM00028">
    <property type="entry name" value="TPR"/>
    <property type="match status" value="7"/>
</dbReference>
<comment type="caution">
    <text evidence="3">The sequence shown here is derived from an EMBL/GenBank/DDBJ whole genome shotgun (WGS) entry which is preliminary data.</text>
</comment>
<evidence type="ECO:0000256" key="1">
    <source>
        <dbReference type="SAM" id="Coils"/>
    </source>
</evidence>
<evidence type="ECO:0000259" key="2">
    <source>
        <dbReference type="SMART" id="SM01043"/>
    </source>
</evidence>
<protein>
    <recommendedName>
        <fullName evidence="2">Bacterial transcriptional activator domain-containing protein</fullName>
    </recommendedName>
</protein>
<dbReference type="InterPro" id="IPR019734">
    <property type="entry name" value="TPR_rpt"/>
</dbReference>
<dbReference type="AlphaFoldDB" id="A0A0S7Y717"/>
<dbReference type="InterPro" id="IPR051677">
    <property type="entry name" value="AfsR-DnrI-RedD_regulator"/>
</dbReference>
<organism evidence="3 4">
    <name type="scientific">candidate division TA06 bacterium DG_78</name>
    <dbReference type="NCBI Taxonomy" id="1703772"/>
    <lineage>
        <taxon>Bacteria</taxon>
        <taxon>Bacteria division TA06</taxon>
    </lineage>
</organism>
<dbReference type="PANTHER" id="PTHR35807">
    <property type="entry name" value="TRANSCRIPTIONAL REGULATOR REDD-RELATED"/>
    <property type="match status" value="1"/>
</dbReference>
<dbReference type="Gene3D" id="3.40.50.300">
    <property type="entry name" value="P-loop containing nucleotide triphosphate hydrolases"/>
    <property type="match status" value="1"/>
</dbReference>
<evidence type="ECO:0000313" key="4">
    <source>
        <dbReference type="Proteomes" id="UP000051012"/>
    </source>
</evidence>
<dbReference type="Proteomes" id="UP000051012">
    <property type="component" value="Unassembled WGS sequence"/>
</dbReference>
<dbReference type="SUPFAM" id="SSF52540">
    <property type="entry name" value="P-loop containing nucleoside triphosphate hydrolases"/>
    <property type="match status" value="1"/>
</dbReference>
<dbReference type="Pfam" id="PF03704">
    <property type="entry name" value="BTAD"/>
    <property type="match status" value="1"/>
</dbReference>